<name>A0A974DHH2_XENLA</name>
<proteinExistence type="predicted"/>
<gene>
    <name evidence="1" type="ORF">XELAEV_18014211mg</name>
</gene>
<evidence type="ECO:0000313" key="1">
    <source>
        <dbReference type="EMBL" id="OCT91155.1"/>
    </source>
</evidence>
<dbReference type="AlphaFoldDB" id="A0A974DHH2"/>
<sequence>MCSFRLNQNWLCRQDGGPQLFWVHWPRHSPCTCSSNPPDTPEKCTTDKQVFGQSGGCVLLRVGLCGCLKMTGECIKVSN</sequence>
<dbReference type="Proteomes" id="UP000694892">
    <property type="component" value="Chromosome 2S"/>
</dbReference>
<accession>A0A974DHH2</accession>
<dbReference type="EMBL" id="CM004469">
    <property type="protein sequence ID" value="OCT91155.1"/>
    <property type="molecule type" value="Genomic_DNA"/>
</dbReference>
<reference evidence="2" key="1">
    <citation type="journal article" date="2016" name="Nature">
        <title>Genome evolution in the allotetraploid frog Xenopus laevis.</title>
        <authorList>
            <person name="Session A.M."/>
            <person name="Uno Y."/>
            <person name="Kwon T."/>
            <person name="Chapman J.A."/>
            <person name="Toyoda A."/>
            <person name="Takahashi S."/>
            <person name="Fukui A."/>
            <person name="Hikosaka A."/>
            <person name="Suzuki A."/>
            <person name="Kondo M."/>
            <person name="van Heeringen S.J."/>
            <person name="Quigley I."/>
            <person name="Heinz S."/>
            <person name="Ogino H."/>
            <person name="Ochi H."/>
            <person name="Hellsten U."/>
            <person name="Lyons J.B."/>
            <person name="Simakov O."/>
            <person name="Putnam N."/>
            <person name="Stites J."/>
            <person name="Kuroki Y."/>
            <person name="Tanaka T."/>
            <person name="Michiue T."/>
            <person name="Watanabe M."/>
            <person name="Bogdanovic O."/>
            <person name="Lister R."/>
            <person name="Georgiou G."/>
            <person name="Paranjpe S.S."/>
            <person name="van Kruijsbergen I."/>
            <person name="Shu S."/>
            <person name="Carlson J."/>
            <person name="Kinoshita T."/>
            <person name="Ohta Y."/>
            <person name="Mawaribuchi S."/>
            <person name="Jenkins J."/>
            <person name="Grimwood J."/>
            <person name="Schmutz J."/>
            <person name="Mitros T."/>
            <person name="Mozaffari S.V."/>
            <person name="Suzuki Y."/>
            <person name="Haramoto Y."/>
            <person name="Yamamoto T.S."/>
            <person name="Takagi C."/>
            <person name="Heald R."/>
            <person name="Miller K."/>
            <person name="Haudenschild C."/>
            <person name="Kitzman J."/>
            <person name="Nakayama T."/>
            <person name="Izutsu Y."/>
            <person name="Robert J."/>
            <person name="Fortriede J."/>
            <person name="Burns K."/>
            <person name="Lotay V."/>
            <person name="Karimi K."/>
            <person name="Yasuoka Y."/>
            <person name="Dichmann D.S."/>
            <person name="Flajnik M.F."/>
            <person name="Houston D.W."/>
            <person name="Shendure J."/>
            <person name="DuPasquier L."/>
            <person name="Vize P.D."/>
            <person name="Zorn A.M."/>
            <person name="Ito M."/>
            <person name="Marcotte E.M."/>
            <person name="Wallingford J.B."/>
            <person name="Ito Y."/>
            <person name="Asashima M."/>
            <person name="Ueno N."/>
            <person name="Matsuda Y."/>
            <person name="Veenstra G.J."/>
            <person name="Fujiyama A."/>
            <person name="Harland R.M."/>
            <person name="Taira M."/>
            <person name="Rokhsar D.S."/>
        </authorList>
    </citation>
    <scope>NUCLEOTIDE SEQUENCE [LARGE SCALE GENOMIC DNA]</scope>
    <source>
        <strain evidence="2">J</strain>
    </source>
</reference>
<protein>
    <submittedName>
        <fullName evidence="1">Uncharacterized protein</fullName>
    </submittedName>
</protein>
<organism evidence="1 2">
    <name type="scientific">Xenopus laevis</name>
    <name type="common">African clawed frog</name>
    <dbReference type="NCBI Taxonomy" id="8355"/>
    <lineage>
        <taxon>Eukaryota</taxon>
        <taxon>Metazoa</taxon>
        <taxon>Chordata</taxon>
        <taxon>Craniata</taxon>
        <taxon>Vertebrata</taxon>
        <taxon>Euteleostomi</taxon>
        <taxon>Amphibia</taxon>
        <taxon>Batrachia</taxon>
        <taxon>Anura</taxon>
        <taxon>Pipoidea</taxon>
        <taxon>Pipidae</taxon>
        <taxon>Xenopodinae</taxon>
        <taxon>Xenopus</taxon>
        <taxon>Xenopus</taxon>
    </lineage>
</organism>
<evidence type="ECO:0000313" key="2">
    <source>
        <dbReference type="Proteomes" id="UP000694892"/>
    </source>
</evidence>